<keyword evidence="4" id="KW-1185">Reference proteome</keyword>
<feature type="domain" description="FMN-binding" evidence="2">
    <location>
        <begin position="80"/>
        <end position="158"/>
    </location>
</feature>
<dbReference type="EMBL" id="AZDX01000006">
    <property type="protein sequence ID" value="KRL07506.1"/>
    <property type="molecule type" value="Genomic_DNA"/>
</dbReference>
<evidence type="ECO:0000313" key="4">
    <source>
        <dbReference type="Proteomes" id="UP000051448"/>
    </source>
</evidence>
<dbReference type="SMART" id="SM00900">
    <property type="entry name" value="FMN_bind"/>
    <property type="match status" value="1"/>
</dbReference>
<comment type="caution">
    <text evidence="3">The sequence shown here is derived from an EMBL/GenBank/DDBJ whole genome shotgun (WGS) entry which is preliminary data.</text>
</comment>
<dbReference type="Proteomes" id="UP000051448">
    <property type="component" value="Unassembled WGS sequence"/>
</dbReference>
<reference evidence="3 4" key="1">
    <citation type="journal article" date="2015" name="Genome Announc.">
        <title>Expanding the biotechnology potential of lactobacilli through comparative genomics of 213 strains and associated genera.</title>
        <authorList>
            <person name="Sun Z."/>
            <person name="Harris H.M."/>
            <person name="McCann A."/>
            <person name="Guo C."/>
            <person name="Argimon S."/>
            <person name="Zhang W."/>
            <person name="Yang X."/>
            <person name="Jeffery I.B."/>
            <person name="Cooney J.C."/>
            <person name="Kagawa T.F."/>
            <person name="Liu W."/>
            <person name="Song Y."/>
            <person name="Salvetti E."/>
            <person name="Wrobel A."/>
            <person name="Rasinkangas P."/>
            <person name="Parkhill J."/>
            <person name="Rea M.C."/>
            <person name="O'Sullivan O."/>
            <person name="Ritari J."/>
            <person name="Douillard F.P."/>
            <person name="Paul Ross R."/>
            <person name="Yang R."/>
            <person name="Briner A.E."/>
            <person name="Felis G.E."/>
            <person name="de Vos W.M."/>
            <person name="Barrangou R."/>
            <person name="Klaenhammer T.R."/>
            <person name="Caufield P.W."/>
            <person name="Cui Y."/>
            <person name="Zhang H."/>
            <person name="O'Toole P.W."/>
        </authorList>
    </citation>
    <scope>NUCLEOTIDE SEQUENCE [LARGE SCALE GENOMIC DNA]</scope>
    <source>
        <strain evidence="3 4">DSM 19519</strain>
    </source>
</reference>
<feature type="region of interest" description="Disordered" evidence="1">
    <location>
        <begin position="37"/>
        <end position="63"/>
    </location>
</feature>
<dbReference type="GO" id="GO:0010181">
    <property type="term" value="F:FMN binding"/>
    <property type="evidence" value="ECO:0007669"/>
    <property type="project" value="InterPro"/>
</dbReference>
<organism evidence="3 4">
    <name type="scientific">Liquorilactobacillus hordei DSM 19519</name>
    <dbReference type="NCBI Taxonomy" id="1423759"/>
    <lineage>
        <taxon>Bacteria</taxon>
        <taxon>Bacillati</taxon>
        <taxon>Bacillota</taxon>
        <taxon>Bacilli</taxon>
        <taxon>Lactobacillales</taxon>
        <taxon>Lactobacillaceae</taxon>
        <taxon>Liquorilactobacillus</taxon>
    </lineage>
</organism>
<evidence type="ECO:0000313" key="3">
    <source>
        <dbReference type="EMBL" id="KRL07506.1"/>
    </source>
</evidence>
<dbReference type="GO" id="GO:0016020">
    <property type="term" value="C:membrane"/>
    <property type="evidence" value="ECO:0007669"/>
    <property type="project" value="InterPro"/>
</dbReference>
<dbReference type="STRING" id="1423759.FC92_GL001895"/>
<gene>
    <name evidence="3" type="ORF">FC92_GL001895</name>
</gene>
<dbReference type="AlphaFoldDB" id="A0A0R1MQJ7"/>
<dbReference type="Gene3D" id="3.90.1010.20">
    <property type="match status" value="1"/>
</dbReference>
<dbReference type="GeneID" id="98310802"/>
<evidence type="ECO:0000256" key="1">
    <source>
        <dbReference type="SAM" id="MobiDB-lite"/>
    </source>
</evidence>
<dbReference type="PATRIC" id="fig|1423759.3.peg.1979"/>
<sequence>MYRKIVVVSLSLTVAIAIVLDSYFVLYKTLASNDNAASNNTVNSTSTADNSSSASSAVSSSTNKQRSYKDGEYVGKSTATAWGNVQLKIKIANNRLTKITVLKYPNTHSHSVELNRQVLPVYRQEAVKSQSANIQQVSGATETWKGFTGSLQSALIKARQA</sequence>
<dbReference type="Pfam" id="PF04205">
    <property type="entry name" value="FMN_bind"/>
    <property type="match status" value="1"/>
</dbReference>
<evidence type="ECO:0000259" key="2">
    <source>
        <dbReference type="SMART" id="SM00900"/>
    </source>
</evidence>
<proteinExistence type="predicted"/>
<accession>A0A0R1MQJ7</accession>
<dbReference type="InterPro" id="IPR007329">
    <property type="entry name" value="FMN-bd"/>
</dbReference>
<dbReference type="RefSeq" id="WP_057869144.1">
    <property type="nucleotide sequence ID" value="NZ_AZDX01000006.1"/>
</dbReference>
<name>A0A0R1MQJ7_9LACO</name>
<protein>
    <recommendedName>
        <fullName evidence="2">FMN-binding domain-containing protein</fullName>
    </recommendedName>
</protein>
<dbReference type="OrthoDB" id="8099475at2"/>